<dbReference type="Gene3D" id="3.40.50.1110">
    <property type="entry name" value="SGNH hydrolase"/>
    <property type="match status" value="1"/>
</dbReference>
<dbReference type="RefSeq" id="WP_202768078.1">
    <property type="nucleotide sequence ID" value="NZ_JAESWA010000022.1"/>
</dbReference>
<dbReference type="InterPro" id="IPR051532">
    <property type="entry name" value="Ester_Hydrolysis_Enzymes"/>
</dbReference>
<dbReference type="Proteomes" id="UP000623681">
    <property type="component" value="Unassembled WGS sequence"/>
</dbReference>
<gene>
    <name evidence="2" type="ORF">JK634_13045</name>
</gene>
<evidence type="ECO:0000313" key="2">
    <source>
        <dbReference type="EMBL" id="MBL4932735.1"/>
    </source>
</evidence>
<evidence type="ECO:0000259" key="1">
    <source>
        <dbReference type="Pfam" id="PF13472"/>
    </source>
</evidence>
<dbReference type="Pfam" id="PF13472">
    <property type="entry name" value="Lipase_GDSL_2"/>
    <property type="match status" value="1"/>
</dbReference>
<sequence>MDIVFLGDSLTFGYGVHKEDSWVNRICANCNLSYLNKGVNGDTTVGMLSRVWKDVINIKPRFCFILAGTNDFLMDRPYKTILENIVLLHKECEDNNIKTTILIPPFIDKNKSINLWSSYPDYTQINKSIINLKNELLNIFDKIKIIDLYSITEKAYFSGEDIYIDGIHLNEKGHMIIAEYIINKLKQKS</sequence>
<name>A0A937FEX0_9CLOT</name>
<dbReference type="SUPFAM" id="SSF52266">
    <property type="entry name" value="SGNH hydrolase"/>
    <property type="match status" value="1"/>
</dbReference>
<feature type="domain" description="SGNH hydrolase-type esterase" evidence="1">
    <location>
        <begin position="5"/>
        <end position="174"/>
    </location>
</feature>
<proteinExistence type="predicted"/>
<dbReference type="AlphaFoldDB" id="A0A937FEX0"/>
<dbReference type="EMBL" id="JAESWA010000022">
    <property type="protein sequence ID" value="MBL4932735.1"/>
    <property type="molecule type" value="Genomic_DNA"/>
</dbReference>
<comment type="caution">
    <text evidence="2">The sequence shown here is derived from an EMBL/GenBank/DDBJ whole genome shotgun (WGS) entry which is preliminary data.</text>
</comment>
<keyword evidence="3" id="KW-1185">Reference proteome</keyword>
<dbReference type="InterPro" id="IPR036514">
    <property type="entry name" value="SGNH_hydro_sf"/>
</dbReference>
<dbReference type="PANTHER" id="PTHR30383">
    <property type="entry name" value="THIOESTERASE 1/PROTEASE 1/LYSOPHOSPHOLIPASE L1"/>
    <property type="match status" value="1"/>
</dbReference>
<organism evidence="2 3">
    <name type="scientific">Clostridium paridis</name>
    <dbReference type="NCBI Taxonomy" id="2803863"/>
    <lineage>
        <taxon>Bacteria</taxon>
        <taxon>Bacillati</taxon>
        <taxon>Bacillota</taxon>
        <taxon>Clostridia</taxon>
        <taxon>Eubacteriales</taxon>
        <taxon>Clostridiaceae</taxon>
        <taxon>Clostridium</taxon>
    </lineage>
</organism>
<accession>A0A937FEX0</accession>
<dbReference type="GO" id="GO:0004622">
    <property type="term" value="F:phosphatidylcholine lysophospholipase activity"/>
    <property type="evidence" value="ECO:0007669"/>
    <property type="project" value="TreeGrafter"/>
</dbReference>
<protein>
    <submittedName>
        <fullName evidence="2">GDSL family lipase</fullName>
    </submittedName>
</protein>
<dbReference type="InterPro" id="IPR013830">
    <property type="entry name" value="SGNH_hydro"/>
</dbReference>
<dbReference type="PANTHER" id="PTHR30383:SF5">
    <property type="entry name" value="SGNH HYDROLASE-TYPE ESTERASE DOMAIN-CONTAINING PROTEIN"/>
    <property type="match status" value="1"/>
</dbReference>
<reference evidence="2" key="1">
    <citation type="submission" date="2021-01" db="EMBL/GenBank/DDBJ databases">
        <title>Genome public.</title>
        <authorList>
            <person name="Liu C."/>
            <person name="Sun Q."/>
        </authorList>
    </citation>
    <scope>NUCLEOTIDE SEQUENCE</scope>
    <source>
        <strain evidence="2">YIM B02565</strain>
    </source>
</reference>
<evidence type="ECO:0000313" key="3">
    <source>
        <dbReference type="Proteomes" id="UP000623681"/>
    </source>
</evidence>